<dbReference type="GO" id="GO:0007165">
    <property type="term" value="P:signal transduction"/>
    <property type="evidence" value="ECO:0007669"/>
    <property type="project" value="UniProtKB-KW"/>
</dbReference>
<dbReference type="GO" id="GO:0005549">
    <property type="term" value="F:odorant binding"/>
    <property type="evidence" value="ECO:0007669"/>
    <property type="project" value="InterPro"/>
</dbReference>
<evidence type="ECO:0000256" key="5">
    <source>
        <dbReference type="ARBA" id="ARBA00022725"/>
    </source>
</evidence>
<evidence type="ECO:0000313" key="11">
    <source>
        <dbReference type="EnsemblMetazoa" id="NP_001177487"/>
    </source>
</evidence>
<dbReference type="Proteomes" id="UP000002358">
    <property type="component" value="Chromosome 3"/>
</dbReference>
<evidence type="ECO:0000256" key="1">
    <source>
        <dbReference type="ARBA" id="ARBA00004651"/>
    </source>
</evidence>
<keyword evidence="8 10" id="KW-0675">Receptor</keyword>
<feature type="transmembrane region" description="Helical" evidence="10">
    <location>
        <begin position="377"/>
        <end position="401"/>
    </location>
</feature>
<dbReference type="EnsemblMetazoa" id="NM_001190558">
    <property type="protein sequence ID" value="NP_001177487"/>
    <property type="gene ID" value="GeneID_100463054"/>
</dbReference>
<evidence type="ECO:0000256" key="8">
    <source>
        <dbReference type="ARBA" id="ARBA00023170"/>
    </source>
</evidence>
<keyword evidence="12" id="KW-1185">Reference proteome</keyword>
<dbReference type="GO" id="GO:0004984">
    <property type="term" value="F:olfactory receptor activity"/>
    <property type="evidence" value="ECO:0007669"/>
    <property type="project" value="InterPro"/>
</dbReference>
<keyword evidence="4 10" id="KW-0812">Transmembrane</keyword>
<evidence type="ECO:0000256" key="6">
    <source>
        <dbReference type="ARBA" id="ARBA00022989"/>
    </source>
</evidence>
<evidence type="ECO:0000256" key="2">
    <source>
        <dbReference type="ARBA" id="ARBA00022475"/>
    </source>
</evidence>
<evidence type="ECO:0000256" key="7">
    <source>
        <dbReference type="ARBA" id="ARBA00023136"/>
    </source>
</evidence>
<comment type="subcellular location">
    <subcellularLocation>
        <location evidence="1 10">Cell membrane</location>
        <topology evidence="1 10">Multi-pass membrane protein</topology>
    </subcellularLocation>
</comment>
<dbReference type="PANTHER" id="PTHR21137">
    <property type="entry name" value="ODORANT RECEPTOR"/>
    <property type="match status" value="1"/>
</dbReference>
<name>A0A7M6UMM6_NASVI</name>
<accession>A0A7M6UMM6</accession>
<sequence>MERSQKNQLQDFDWALGLNRFSLRLMGIWPADQDESSKSLLTVSRIPLMILVLLCGLFLPQMWALALVIEQLPLAIDNLMTSCPAFTSCIKLFFIWRSKTILQPVIDSALQDYLRPKSKSEETAMQREALRGRLVTIADYSIMASCYVGFIFMPMLGFNVRIINNLTDCDTQRVLLVQSYFPYDYARSPAFELTHLLQLAASFFVGMAISIPDDYFCALLFHASAQFEILGLQIESLPIDGSKSGRLLSGFIERHVHLNRMVSAVERSFEFVIAAQIFCMSIMVCCLGFQVLRMLDSAAEKPTPVQILTLGGTLFTMLLHTFVDCFASENLAARSSELFFKIYSSRWYSLSWSKMRCLVPMMLVAKTPRQIRAGKILSMSLATYCSIIKSTAGYISMLIAVSGR</sequence>
<dbReference type="InterPro" id="IPR004117">
    <property type="entry name" value="7tm6_olfct_rcpt"/>
</dbReference>
<feature type="transmembrane region" description="Helical" evidence="10">
    <location>
        <begin position="307"/>
        <end position="327"/>
    </location>
</feature>
<dbReference type="OrthoDB" id="7634903at2759"/>
<feature type="transmembrane region" description="Helical" evidence="10">
    <location>
        <begin position="271"/>
        <end position="295"/>
    </location>
</feature>
<dbReference type="InParanoid" id="A0A7M6UMM6"/>
<reference evidence="11" key="1">
    <citation type="submission" date="2021-01" db="UniProtKB">
        <authorList>
            <consortium name="EnsemblMetazoa"/>
        </authorList>
    </citation>
    <scope>IDENTIFICATION</scope>
</reference>
<dbReference type="AlphaFoldDB" id="A0A7M6UMM6"/>
<feature type="transmembrane region" description="Helical" evidence="10">
    <location>
        <begin position="134"/>
        <end position="156"/>
    </location>
</feature>
<comment type="caution">
    <text evidence="10">Lacks conserved residue(s) required for the propagation of feature annotation.</text>
</comment>
<comment type="similarity">
    <text evidence="10">Belongs to the insect chemoreceptor superfamily. Heteromeric odorant receptor channel (TC 1.A.69) family.</text>
</comment>
<evidence type="ECO:0000313" key="12">
    <source>
        <dbReference type="Proteomes" id="UP000002358"/>
    </source>
</evidence>
<protein>
    <recommendedName>
        <fullName evidence="10">Odorant receptor</fullName>
    </recommendedName>
</protein>
<dbReference type="GO" id="GO:0005886">
    <property type="term" value="C:plasma membrane"/>
    <property type="evidence" value="ECO:0007669"/>
    <property type="project" value="UniProtKB-SubCell"/>
</dbReference>
<dbReference type="PANTHER" id="PTHR21137:SF35">
    <property type="entry name" value="ODORANT RECEPTOR 19A-RELATED"/>
    <property type="match status" value="1"/>
</dbReference>
<keyword evidence="2" id="KW-1003">Cell membrane</keyword>
<dbReference type="Pfam" id="PF02949">
    <property type="entry name" value="7tm_6"/>
    <property type="match status" value="1"/>
</dbReference>
<dbReference type="SMR" id="A0A7M6UMM6"/>
<gene>
    <name evidence="11" type="primary">100463054</name>
</gene>
<evidence type="ECO:0000256" key="9">
    <source>
        <dbReference type="ARBA" id="ARBA00023224"/>
    </source>
</evidence>
<feature type="transmembrane region" description="Helical" evidence="10">
    <location>
        <begin position="48"/>
        <end position="69"/>
    </location>
</feature>
<keyword evidence="6 10" id="KW-1133">Transmembrane helix</keyword>
<evidence type="ECO:0000256" key="10">
    <source>
        <dbReference type="RuleBase" id="RU351113"/>
    </source>
</evidence>
<dbReference type="KEGG" id="nvi:100463054"/>
<evidence type="ECO:0000256" key="3">
    <source>
        <dbReference type="ARBA" id="ARBA00022606"/>
    </source>
</evidence>
<keyword evidence="5 10" id="KW-0552">Olfaction</keyword>
<dbReference type="OMA" id="IWPKNNE"/>
<dbReference type="FunCoup" id="A0A7M6UMM6">
    <property type="interactions" value="108"/>
</dbReference>
<keyword evidence="3 10" id="KW-0716">Sensory transduction</keyword>
<keyword evidence="7 10" id="KW-0472">Membrane</keyword>
<keyword evidence="9 10" id="KW-0807">Transducer</keyword>
<organism evidence="11 12">
    <name type="scientific">Nasonia vitripennis</name>
    <name type="common">Parasitic wasp</name>
    <dbReference type="NCBI Taxonomy" id="7425"/>
    <lineage>
        <taxon>Eukaryota</taxon>
        <taxon>Metazoa</taxon>
        <taxon>Ecdysozoa</taxon>
        <taxon>Arthropoda</taxon>
        <taxon>Hexapoda</taxon>
        <taxon>Insecta</taxon>
        <taxon>Pterygota</taxon>
        <taxon>Neoptera</taxon>
        <taxon>Endopterygota</taxon>
        <taxon>Hymenoptera</taxon>
        <taxon>Apocrita</taxon>
        <taxon>Proctotrupomorpha</taxon>
        <taxon>Chalcidoidea</taxon>
        <taxon>Pteromalidae</taxon>
        <taxon>Pteromalinae</taxon>
        <taxon>Nasonia</taxon>
    </lineage>
</organism>
<proteinExistence type="inferred from homology"/>
<evidence type="ECO:0000256" key="4">
    <source>
        <dbReference type="ARBA" id="ARBA00022692"/>
    </source>
</evidence>